<evidence type="ECO:0000313" key="2">
    <source>
        <dbReference type="Proteomes" id="UP001476798"/>
    </source>
</evidence>
<gene>
    <name evidence="1" type="ORF">GOODEAATRI_018765</name>
</gene>
<proteinExistence type="predicted"/>
<dbReference type="Proteomes" id="UP001476798">
    <property type="component" value="Unassembled WGS sequence"/>
</dbReference>
<reference evidence="1 2" key="1">
    <citation type="submission" date="2021-06" db="EMBL/GenBank/DDBJ databases">
        <authorList>
            <person name="Palmer J.M."/>
        </authorList>
    </citation>
    <scope>NUCLEOTIDE SEQUENCE [LARGE SCALE GENOMIC DNA]</scope>
    <source>
        <strain evidence="1 2">GA_2019</strain>
        <tissue evidence="1">Muscle</tissue>
    </source>
</reference>
<accession>A0ABV0P5Z2</accession>
<dbReference type="EMBL" id="JAHRIO010061589">
    <property type="protein sequence ID" value="MEQ2178873.1"/>
    <property type="molecule type" value="Genomic_DNA"/>
</dbReference>
<evidence type="ECO:0000313" key="1">
    <source>
        <dbReference type="EMBL" id="MEQ2178873.1"/>
    </source>
</evidence>
<protein>
    <submittedName>
        <fullName evidence="1">Uncharacterized protein</fullName>
    </submittedName>
</protein>
<keyword evidence="2" id="KW-1185">Reference proteome</keyword>
<comment type="caution">
    <text evidence="1">The sequence shown here is derived from an EMBL/GenBank/DDBJ whole genome shotgun (WGS) entry which is preliminary data.</text>
</comment>
<organism evidence="1 2">
    <name type="scientific">Goodea atripinnis</name>
    <dbReference type="NCBI Taxonomy" id="208336"/>
    <lineage>
        <taxon>Eukaryota</taxon>
        <taxon>Metazoa</taxon>
        <taxon>Chordata</taxon>
        <taxon>Craniata</taxon>
        <taxon>Vertebrata</taxon>
        <taxon>Euteleostomi</taxon>
        <taxon>Actinopterygii</taxon>
        <taxon>Neopterygii</taxon>
        <taxon>Teleostei</taxon>
        <taxon>Neoteleostei</taxon>
        <taxon>Acanthomorphata</taxon>
        <taxon>Ovalentaria</taxon>
        <taxon>Atherinomorphae</taxon>
        <taxon>Cyprinodontiformes</taxon>
        <taxon>Goodeidae</taxon>
        <taxon>Goodea</taxon>
    </lineage>
</organism>
<name>A0ABV0P5Z2_9TELE</name>
<sequence>MTGCRKKEGAIKNTRDYNLGRIWEMYSMQKDTRKGFKSQTFLLQSNNATNCTTVQPLILNQLLEFGKSLYFGRKVPMSFISYFFQLSVDTTNYSGTCFPQELKYCAKVLGKSEKML</sequence>